<dbReference type="InterPro" id="IPR031168">
    <property type="entry name" value="G_TrmE"/>
</dbReference>
<evidence type="ECO:0000259" key="11">
    <source>
        <dbReference type="PROSITE" id="PS51709"/>
    </source>
</evidence>
<dbReference type="EMBL" id="RRCO01000007">
    <property type="protein sequence ID" value="RRJ24413.1"/>
    <property type="molecule type" value="Genomic_DNA"/>
</dbReference>
<keyword evidence="7 9" id="KW-0630">Potassium</keyword>
<gene>
    <name evidence="9 12" type="primary">mnmE</name>
    <name evidence="9" type="synonym">trmE</name>
    <name evidence="12" type="ORF">EHV10_13605</name>
</gene>
<feature type="binding site" evidence="9">
    <location>
        <position position="254"/>
    </location>
    <ligand>
        <name>Mg(2+)</name>
        <dbReference type="ChEBI" id="CHEBI:18420"/>
    </ligand>
</feature>
<comment type="subcellular location">
    <subcellularLocation>
        <location evidence="9">Cytoplasm</location>
    </subcellularLocation>
</comment>
<feature type="binding site" evidence="9">
    <location>
        <position position="23"/>
    </location>
    <ligand>
        <name>(6S)-5-formyl-5,6,7,8-tetrahydrofolate</name>
        <dbReference type="ChEBI" id="CHEBI:57457"/>
    </ligand>
</feature>
<name>A0A3P3QVV3_9FIRM</name>
<keyword evidence="9" id="KW-0963">Cytoplasm</keyword>
<dbReference type="GO" id="GO:0003924">
    <property type="term" value="F:GTPase activity"/>
    <property type="evidence" value="ECO:0007669"/>
    <property type="project" value="UniProtKB-UniRule"/>
</dbReference>
<dbReference type="CDD" id="cd04164">
    <property type="entry name" value="trmE"/>
    <property type="match status" value="1"/>
</dbReference>
<dbReference type="SUPFAM" id="SSF52540">
    <property type="entry name" value="P-loop containing nucleoside triphosphate hydrolases"/>
    <property type="match status" value="1"/>
</dbReference>
<comment type="similarity">
    <text evidence="1 9 10">Belongs to the TRAFAC class TrmE-Era-EngA-EngB-Septin-like GTPase superfamily. TrmE GTPase family.</text>
</comment>
<dbReference type="Gene3D" id="1.20.120.430">
    <property type="entry name" value="tRNA modification GTPase MnmE domain 2"/>
    <property type="match status" value="1"/>
</dbReference>
<feature type="binding site" evidence="9">
    <location>
        <begin position="273"/>
        <end position="276"/>
    </location>
    <ligand>
        <name>GTP</name>
        <dbReference type="ChEBI" id="CHEBI:37565"/>
    </ligand>
</feature>
<keyword evidence="5 9" id="KW-0378">Hydrolase</keyword>
<dbReference type="InterPro" id="IPR027266">
    <property type="entry name" value="TrmE/GcvT-like"/>
</dbReference>
<sequence>MKRTDTIAAIATALGESGIGIIRISGEDAISIADKIYSGKKRLIEADSHTINYGHIFFGEEIIDEVLVMLMKAPRTFTGEDTVEINCHGGILILEKVLHAVLESGARMALPGEFTKRAFLNGKMDLSQAEAVIDIIEAKNELALKAGIRQLNGAVTENIKTIRAQILEQIAFIEAALDDPEHYSLDGYSDKLKKIVKKLYTRIEYLKKSFKDGSIIKEGINTVIIGKPNAGKSSILNLLSRTDRAIVTDIAGTTRDTLTENIKLSGISLNITDTAGIRQTDDVVESIGVQKAIEASNNADLNLVVIDGLLPLDKEDIELLESVKDKNAIILLNKSDKELKLSIEDIKKYSDKDVIIFSAKENIGVDELEDMIKAKFISKEINFNDQVIITNIRHQEIINEVSESLEMCLSSIEEGYEEDFFTIDLLNAYEALGEIIGETVDDDVVNEIFSKFCMGK</sequence>
<dbReference type="PANTHER" id="PTHR42714">
    <property type="entry name" value="TRNA MODIFICATION GTPASE GTPBP3"/>
    <property type="match status" value="1"/>
</dbReference>
<dbReference type="Gene3D" id="3.40.50.300">
    <property type="entry name" value="P-loop containing nucleotide triphosphate hydrolases"/>
    <property type="match status" value="1"/>
</dbReference>
<dbReference type="HAMAP" id="MF_00379">
    <property type="entry name" value="GTPase_MnmE"/>
    <property type="match status" value="1"/>
</dbReference>
<dbReference type="GO" id="GO:0042802">
    <property type="term" value="F:identical protein binding"/>
    <property type="evidence" value="ECO:0007669"/>
    <property type="project" value="UniProtKB-ARBA"/>
</dbReference>
<feature type="binding site" evidence="9">
    <location>
        <position position="248"/>
    </location>
    <ligand>
        <name>K(+)</name>
        <dbReference type="ChEBI" id="CHEBI:29103"/>
    </ligand>
</feature>
<dbReference type="InterPro" id="IPR027368">
    <property type="entry name" value="MnmE_dom2"/>
</dbReference>
<comment type="cofactor">
    <cofactor evidence="9">
        <name>K(+)</name>
        <dbReference type="ChEBI" id="CHEBI:29103"/>
    </cofactor>
    <text evidence="9">Binds 1 potassium ion per subunit.</text>
</comment>
<dbReference type="AlphaFoldDB" id="A0A3P3QVV3"/>
<keyword evidence="4 9" id="KW-0547">Nucleotide-binding</keyword>
<evidence type="ECO:0000256" key="3">
    <source>
        <dbReference type="ARBA" id="ARBA00022723"/>
    </source>
</evidence>
<comment type="caution">
    <text evidence="9">Lacks conserved residue(s) required for the propagation of feature annotation.</text>
</comment>
<dbReference type="InterPro" id="IPR027417">
    <property type="entry name" value="P-loop_NTPase"/>
</dbReference>
<dbReference type="GO" id="GO:0005829">
    <property type="term" value="C:cytosol"/>
    <property type="evidence" value="ECO:0007669"/>
    <property type="project" value="TreeGrafter"/>
</dbReference>
<evidence type="ECO:0000256" key="9">
    <source>
        <dbReference type="HAMAP-Rule" id="MF_00379"/>
    </source>
</evidence>
<dbReference type="Pfam" id="PF12631">
    <property type="entry name" value="MnmE_helical"/>
    <property type="match status" value="1"/>
</dbReference>
<keyword evidence="13" id="KW-1185">Reference proteome</keyword>
<feature type="binding site" evidence="9">
    <location>
        <position position="84"/>
    </location>
    <ligand>
        <name>(6S)-5-formyl-5,6,7,8-tetrahydrofolate</name>
        <dbReference type="ChEBI" id="CHEBI:57457"/>
    </ligand>
</feature>
<dbReference type="OrthoDB" id="9805918at2"/>
<evidence type="ECO:0000313" key="12">
    <source>
        <dbReference type="EMBL" id="RRJ24413.1"/>
    </source>
</evidence>
<dbReference type="NCBIfam" id="TIGR00450">
    <property type="entry name" value="mnmE_trmE_thdF"/>
    <property type="match status" value="1"/>
</dbReference>
<evidence type="ECO:0000256" key="8">
    <source>
        <dbReference type="ARBA" id="ARBA00023134"/>
    </source>
</evidence>
<evidence type="ECO:0000256" key="7">
    <source>
        <dbReference type="ARBA" id="ARBA00022958"/>
    </source>
</evidence>
<accession>A0A3P3QVV3</accession>
<dbReference type="Pfam" id="PF01926">
    <property type="entry name" value="MMR_HSR1"/>
    <property type="match status" value="1"/>
</dbReference>
<dbReference type="Proteomes" id="UP000272490">
    <property type="component" value="Unassembled WGS sequence"/>
</dbReference>
<comment type="caution">
    <text evidence="12">The sequence shown here is derived from an EMBL/GenBank/DDBJ whole genome shotgun (WGS) entry which is preliminary data.</text>
</comment>
<proteinExistence type="inferred from homology"/>
<dbReference type="NCBIfam" id="TIGR00231">
    <property type="entry name" value="small_GTP"/>
    <property type="match status" value="1"/>
</dbReference>
<evidence type="ECO:0000256" key="4">
    <source>
        <dbReference type="ARBA" id="ARBA00022741"/>
    </source>
</evidence>
<protein>
    <recommendedName>
        <fullName evidence="9">tRNA modification GTPase MnmE</fullName>
        <ecNumber evidence="9">3.6.-.-</ecNumber>
    </recommendedName>
</protein>
<keyword evidence="3 9" id="KW-0479">Metal-binding</keyword>
<evidence type="ECO:0000256" key="10">
    <source>
        <dbReference type="RuleBase" id="RU003313"/>
    </source>
</evidence>
<dbReference type="Gene3D" id="3.30.1360.120">
    <property type="entry name" value="Probable tRNA modification gtpase trme, domain 1"/>
    <property type="match status" value="1"/>
</dbReference>
<keyword evidence="8 9" id="KW-0342">GTP-binding</keyword>
<dbReference type="GO" id="GO:0005525">
    <property type="term" value="F:GTP binding"/>
    <property type="evidence" value="ECO:0007669"/>
    <property type="project" value="UniProtKB-UniRule"/>
</dbReference>
<keyword evidence="2 9" id="KW-0819">tRNA processing</keyword>
<dbReference type="InterPro" id="IPR018948">
    <property type="entry name" value="GTP-bd_TrmE_N"/>
</dbReference>
<feature type="binding site" evidence="9">
    <location>
        <position position="123"/>
    </location>
    <ligand>
        <name>(6S)-5-formyl-5,6,7,8-tetrahydrofolate</name>
        <dbReference type="ChEBI" id="CHEBI:57457"/>
    </ligand>
</feature>
<dbReference type="PROSITE" id="PS51709">
    <property type="entry name" value="G_TRME"/>
    <property type="match status" value="1"/>
</dbReference>
<evidence type="ECO:0000256" key="2">
    <source>
        <dbReference type="ARBA" id="ARBA00022694"/>
    </source>
</evidence>
<dbReference type="InterPro" id="IPR025867">
    <property type="entry name" value="MnmE_helical"/>
</dbReference>
<dbReference type="GO" id="GO:0030488">
    <property type="term" value="P:tRNA methylation"/>
    <property type="evidence" value="ECO:0007669"/>
    <property type="project" value="TreeGrafter"/>
</dbReference>
<dbReference type="FunFam" id="3.30.1360.120:FF:000003">
    <property type="entry name" value="tRNA modification GTPase MnmE"/>
    <property type="match status" value="1"/>
</dbReference>
<feature type="binding site" evidence="9">
    <location>
        <begin position="229"/>
        <end position="234"/>
    </location>
    <ligand>
        <name>GTP</name>
        <dbReference type="ChEBI" id="CHEBI:37565"/>
    </ligand>
</feature>
<feature type="binding site" evidence="9">
    <location>
        <position position="456"/>
    </location>
    <ligand>
        <name>(6S)-5-formyl-5,6,7,8-tetrahydrofolate</name>
        <dbReference type="ChEBI" id="CHEBI:57457"/>
    </ligand>
</feature>
<dbReference type="CDD" id="cd14858">
    <property type="entry name" value="TrmE_N"/>
    <property type="match status" value="1"/>
</dbReference>
<dbReference type="GO" id="GO:0002098">
    <property type="term" value="P:tRNA wobble uridine modification"/>
    <property type="evidence" value="ECO:0007669"/>
    <property type="project" value="TreeGrafter"/>
</dbReference>
<organism evidence="12 13">
    <name type="scientific">Lachnoanaerobaculum gingivalis</name>
    <dbReference type="NCBI Taxonomy" id="2490855"/>
    <lineage>
        <taxon>Bacteria</taxon>
        <taxon>Bacillati</taxon>
        <taxon>Bacillota</taxon>
        <taxon>Clostridia</taxon>
        <taxon>Lachnospirales</taxon>
        <taxon>Lachnospiraceae</taxon>
        <taxon>Lachnoanaerobaculum</taxon>
    </lineage>
</organism>
<dbReference type="PANTHER" id="PTHR42714:SF2">
    <property type="entry name" value="TRNA MODIFICATION GTPASE GTPBP3, MITOCHONDRIAL"/>
    <property type="match status" value="1"/>
</dbReference>
<feature type="binding site" evidence="9">
    <location>
        <begin position="248"/>
        <end position="254"/>
    </location>
    <ligand>
        <name>GTP</name>
        <dbReference type="ChEBI" id="CHEBI:37565"/>
    </ligand>
</feature>
<dbReference type="GO" id="GO:0046872">
    <property type="term" value="F:metal ion binding"/>
    <property type="evidence" value="ECO:0007669"/>
    <property type="project" value="UniProtKB-KW"/>
</dbReference>
<feature type="binding site" evidence="9">
    <location>
        <position position="229"/>
    </location>
    <ligand>
        <name>K(+)</name>
        <dbReference type="ChEBI" id="CHEBI:29103"/>
    </ligand>
</feature>
<reference evidence="12 13" key="1">
    <citation type="submission" date="2018-11" db="EMBL/GenBank/DDBJ databases">
        <title>Genome sequencing of Lachnoanaerobaculum sp. KCOM 2030 (= ChDC B114).</title>
        <authorList>
            <person name="Kook J.-K."/>
            <person name="Park S.-N."/>
            <person name="Lim Y.K."/>
        </authorList>
    </citation>
    <scope>NUCLEOTIDE SEQUENCE [LARGE SCALE GENOMIC DNA]</scope>
    <source>
        <strain evidence="12 13">KCOM 2030</strain>
    </source>
</reference>
<feature type="binding site" evidence="9">
    <location>
        <position position="250"/>
    </location>
    <ligand>
        <name>K(+)</name>
        <dbReference type="ChEBI" id="CHEBI:29103"/>
    </ligand>
</feature>
<evidence type="ECO:0000256" key="6">
    <source>
        <dbReference type="ARBA" id="ARBA00022842"/>
    </source>
</evidence>
<evidence type="ECO:0000313" key="13">
    <source>
        <dbReference type="Proteomes" id="UP000272490"/>
    </source>
</evidence>
<dbReference type="Pfam" id="PF10396">
    <property type="entry name" value="TrmE_N"/>
    <property type="match status" value="1"/>
</dbReference>
<dbReference type="EC" id="3.6.-.-" evidence="9"/>
<feature type="domain" description="TrmE-type G" evidence="11">
    <location>
        <begin position="219"/>
        <end position="377"/>
    </location>
</feature>
<evidence type="ECO:0000256" key="1">
    <source>
        <dbReference type="ARBA" id="ARBA00011043"/>
    </source>
</evidence>
<comment type="subunit">
    <text evidence="9">Homodimer. Heterotetramer of two MnmE and two MnmG subunits.</text>
</comment>
<feature type="binding site" evidence="9">
    <location>
        <position position="253"/>
    </location>
    <ligand>
        <name>K(+)</name>
        <dbReference type="ChEBI" id="CHEBI:29103"/>
    </ligand>
</feature>
<comment type="function">
    <text evidence="9">Exhibits a very high intrinsic GTPase hydrolysis rate. Involved in the addition of a carboxymethylaminomethyl (cmnm) group at the wobble position (U34) of certain tRNAs, forming tRNA-cmnm(5)s(2)U34.</text>
</comment>
<dbReference type="InterPro" id="IPR005225">
    <property type="entry name" value="Small_GTP-bd"/>
</dbReference>
<evidence type="ECO:0000256" key="5">
    <source>
        <dbReference type="ARBA" id="ARBA00022801"/>
    </source>
</evidence>
<dbReference type="InterPro" id="IPR004520">
    <property type="entry name" value="GTPase_MnmE"/>
</dbReference>
<keyword evidence="6 9" id="KW-0460">Magnesium</keyword>
<feature type="binding site" evidence="9">
    <location>
        <position position="233"/>
    </location>
    <ligand>
        <name>Mg(2+)</name>
        <dbReference type="ChEBI" id="CHEBI:18420"/>
    </ligand>
</feature>
<dbReference type="InterPro" id="IPR006073">
    <property type="entry name" value="GTP-bd"/>
</dbReference>
<dbReference type="RefSeq" id="WP_128675117.1">
    <property type="nucleotide sequence ID" value="NZ_CAUQHB010000012.1"/>
</dbReference>